<accession>A0A7T8DV26</accession>
<keyword evidence="1" id="KW-0812">Transmembrane</keyword>
<dbReference type="Pfam" id="PF07127">
    <property type="entry name" value="Nodulin_late"/>
    <property type="match status" value="1"/>
</dbReference>
<dbReference type="EMBL" id="MT371102">
    <property type="protein sequence ID" value="QQO74620.1"/>
    <property type="molecule type" value="mRNA"/>
</dbReference>
<dbReference type="GO" id="GO:0046872">
    <property type="term" value="F:metal ion binding"/>
    <property type="evidence" value="ECO:0007669"/>
    <property type="project" value="InterPro"/>
</dbReference>
<dbReference type="InterPro" id="IPR009810">
    <property type="entry name" value="Nodulin_late_dom"/>
</dbReference>
<feature type="domain" description="Late nodulin" evidence="2">
    <location>
        <begin position="6"/>
        <end position="59"/>
    </location>
</feature>
<evidence type="ECO:0000259" key="2">
    <source>
        <dbReference type="Pfam" id="PF07127"/>
    </source>
</evidence>
<evidence type="ECO:0000256" key="1">
    <source>
        <dbReference type="SAM" id="Phobius"/>
    </source>
</evidence>
<evidence type="ECO:0000313" key="3">
    <source>
        <dbReference type="EMBL" id="QQO74620.1"/>
    </source>
</evidence>
<keyword evidence="1" id="KW-1133">Transmembrane helix</keyword>
<sequence length="62" mass="7230">MGENIAKVFKLVYVMIIFIFLFVDAKESYVTDFPCAKRQECPKTLCTLGFRRSCERGFCVCY</sequence>
<name>A0A7T8DV26_PEA</name>
<proteinExistence type="evidence at transcript level"/>
<dbReference type="AlphaFoldDB" id="A0A7T8DV26"/>
<reference evidence="3" key="1">
    <citation type="journal article" date="2020" name="Mol. Cell">
        <title>Proteome analysis reveals a significant host-specific response in Rhizobium leguminosarum bv viciae endosymbiotic cells.</title>
        <authorList>
            <person name="Duran D."/>
            <person name="Albareda M."/>
            <person name="Marina A."/>
            <person name="Garcia C."/>
            <person name="Ruiz-Argueso T."/>
            <person name="Palacios J."/>
        </authorList>
    </citation>
    <scope>NUCLEOTIDE SEQUENCE</scope>
    <source>
        <tissue evidence="3">Root nodules</tissue>
    </source>
</reference>
<feature type="transmembrane region" description="Helical" evidence="1">
    <location>
        <begin position="6"/>
        <end position="23"/>
    </location>
</feature>
<protein>
    <submittedName>
        <fullName evidence="3">Nodule-specific cysteine-rich peptide G04</fullName>
    </submittedName>
</protein>
<keyword evidence="1" id="KW-0472">Membrane</keyword>
<organism evidence="3">
    <name type="scientific">Pisum sativum</name>
    <name type="common">Garden pea</name>
    <name type="synonym">Lathyrus oleraceus</name>
    <dbReference type="NCBI Taxonomy" id="3888"/>
    <lineage>
        <taxon>Eukaryota</taxon>
        <taxon>Viridiplantae</taxon>
        <taxon>Streptophyta</taxon>
        <taxon>Embryophyta</taxon>
        <taxon>Tracheophyta</taxon>
        <taxon>Spermatophyta</taxon>
        <taxon>Magnoliopsida</taxon>
        <taxon>eudicotyledons</taxon>
        <taxon>Gunneridae</taxon>
        <taxon>Pentapetalae</taxon>
        <taxon>rosids</taxon>
        <taxon>fabids</taxon>
        <taxon>Fabales</taxon>
        <taxon>Fabaceae</taxon>
        <taxon>Papilionoideae</taxon>
        <taxon>50 kb inversion clade</taxon>
        <taxon>NPAAA clade</taxon>
        <taxon>Hologalegina</taxon>
        <taxon>IRL clade</taxon>
        <taxon>Fabeae</taxon>
        <taxon>Lathyrus</taxon>
    </lineage>
</organism>